<feature type="domain" description="SpoVT-AbrB" evidence="1">
    <location>
        <begin position="11"/>
        <end position="57"/>
    </location>
</feature>
<keyword evidence="4" id="KW-1185">Reference proteome</keyword>
<dbReference type="Pfam" id="PF04014">
    <property type="entry name" value="MazE_antitoxin"/>
    <property type="match status" value="1"/>
</dbReference>
<dbReference type="GeneID" id="65564260"/>
<dbReference type="AlphaFoldDB" id="A0A8F5C3E5"/>
<dbReference type="GO" id="GO:0030643">
    <property type="term" value="P:intracellular phosphate ion homeostasis"/>
    <property type="evidence" value="ECO:0007669"/>
    <property type="project" value="InterPro"/>
</dbReference>
<reference evidence="3 4" key="1">
    <citation type="journal article" date="2021" name="Environ. Microbiol.">
        <title>New insights into the diversity and evolution of the archaeal mobilome from three complete genomes of Saccharolobus shibatae.</title>
        <authorList>
            <person name="Medvedeva S."/>
            <person name="Brandt D."/>
            <person name="Cvirkaite-Krupovic V."/>
            <person name="Liu Y."/>
            <person name="Severinov K."/>
            <person name="Ishino S."/>
            <person name="Ishino Y."/>
            <person name="Prangishvili D."/>
            <person name="Kalinowski J."/>
            <person name="Krupovic M."/>
        </authorList>
    </citation>
    <scope>NUCLEOTIDE SEQUENCE [LARGE SCALE GENOMIC DNA]</scope>
    <source>
        <strain evidence="2">BEU9</strain>
        <strain evidence="3 4">S38A</strain>
    </source>
</reference>
<protein>
    <recommendedName>
        <fullName evidence="1">SpoVT-AbrB domain-containing protein</fullName>
    </recommendedName>
</protein>
<evidence type="ECO:0000313" key="2">
    <source>
        <dbReference type="EMBL" id="QXJ33133.1"/>
    </source>
</evidence>
<name>A0A8F5C3E5_9CREN</name>
<sequence length="336" mass="37735">MSKSITRKIQLTGGSTYIVSLPKEWIKALSLSAGDEVEIYQDTDMKLFIVPKSANTTDQKEIKKIIHCDNVSPDAIVREFIAYYIAGFSSVSITCPRMSSSTRAYIKDIVRKRLLGAEVIEEDVSTISIQFLVDEKELSIKRAISRAFTISYNMLRDSLEAISKSDIELAKEISGRDDEVDRFFFYIARQLTISVKAINVLDSEGYNLTQTVDIYSVAKTIERVGDHANRIASLAEDVSKFSNKEDLVNLGLTILESYKSAINAFLNEKKDVAHNLISNTEIFEKLRELQEIAIKSNDNPKIITSTSMTVESLRRVARYSADIAEATIDMLAKSNR</sequence>
<dbReference type="SMART" id="SM00966">
    <property type="entry name" value="SpoVT_AbrB"/>
    <property type="match status" value="1"/>
</dbReference>
<evidence type="ECO:0000259" key="1">
    <source>
        <dbReference type="SMART" id="SM00966"/>
    </source>
</evidence>
<dbReference type="InterPro" id="IPR007159">
    <property type="entry name" value="SpoVT-AbrB_dom"/>
</dbReference>
<dbReference type="EMBL" id="CP077713">
    <property type="protein sequence ID" value="QXJ36250.1"/>
    <property type="molecule type" value="Genomic_DNA"/>
</dbReference>
<proteinExistence type="predicted"/>
<dbReference type="Proteomes" id="UP000693941">
    <property type="component" value="Chromosome"/>
</dbReference>
<dbReference type="GO" id="GO:0045936">
    <property type="term" value="P:negative regulation of phosphate metabolic process"/>
    <property type="evidence" value="ECO:0007669"/>
    <property type="project" value="InterPro"/>
</dbReference>
<evidence type="ECO:0000313" key="3">
    <source>
        <dbReference type="EMBL" id="QXJ36250.1"/>
    </source>
</evidence>
<gene>
    <name evidence="2" type="ORF">J5U21_02801</name>
    <name evidence="3" type="ORF">J5U22_02814</name>
</gene>
<organism evidence="3 4">
    <name type="scientific">Saccharolobus shibatae</name>
    <dbReference type="NCBI Taxonomy" id="2286"/>
    <lineage>
        <taxon>Archaea</taxon>
        <taxon>Thermoproteota</taxon>
        <taxon>Thermoprotei</taxon>
        <taxon>Sulfolobales</taxon>
        <taxon>Sulfolobaceae</taxon>
        <taxon>Saccharolobus</taxon>
    </lineage>
</organism>
<dbReference type="PANTHER" id="PTHR42930">
    <property type="entry name" value="PHOSPHATE-SPECIFIC TRANSPORT SYSTEM ACCESSORY PROTEIN PHOU"/>
    <property type="match status" value="1"/>
</dbReference>
<accession>A0A8F5C3E5</accession>
<dbReference type="PANTHER" id="PTHR42930:SF2">
    <property type="entry name" value="PHOU DOMAIN-CONTAINING PROTEIN"/>
    <property type="match status" value="1"/>
</dbReference>
<dbReference type="Proteomes" id="UP000694036">
    <property type="component" value="Chromosome"/>
</dbReference>
<evidence type="ECO:0000313" key="4">
    <source>
        <dbReference type="Proteomes" id="UP000694036"/>
    </source>
</evidence>
<dbReference type="InterPro" id="IPR028366">
    <property type="entry name" value="PhoU"/>
</dbReference>
<dbReference type="Pfam" id="PF01895">
    <property type="entry name" value="PhoU"/>
    <property type="match status" value="1"/>
</dbReference>
<dbReference type="GO" id="GO:0003677">
    <property type="term" value="F:DNA binding"/>
    <property type="evidence" value="ECO:0007669"/>
    <property type="project" value="InterPro"/>
</dbReference>
<dbReference type="InterPro" id="IPR026022">
    <property type="entry name" value="PhoU_dom"/>
</dbReference>
<dbReference type="EMBL" id="CP077715">
    <property type="protein sequence ID" value="QXJ33133.1"/>
    <property type="molecule type" value="Genomic_DNA"/>
</dbReference>
<dbReference type="RefSeq" id="WP_218258648.1">
    <property type="nucleotide sequence ID" value="NZ_CP077713.1"/>
</dbReference>